<keyword evidence="4 7" id="KW-1133">Transmembrane helix</keyword>
<dbReference type="Pfam" id="PF00854">
    <property type="entry name" value="PTR2"/>
    <property type="match status" value="1"/>
</dbReference>
<evidence type="ECO:0000256" key="2">
    <source>
        <dbReference type="ARBA" id="ARBA00005982"/>
    </source>
</evidence>
<dbReference type="SUPFAM" id="SSF103473">
    <property type="entry name" value="MFS general substrate transporter"/>
    <property type="match status" value="2"/>
</dbReference>
<dbReference type="Pfam" id="PF14223">
    <property type="entry name" value="Retrotran_gag_2"/>
    <property type="match status" value="1"/>
</dbReference>
<feature type="transmembrane region" description="Helical" evidence="7">
    <location>
        <begin position="402"/>
        <end position="422"/>
    </location>
</feature>
<keyword evidence="5 7" id="KW-0472">Membrane</keyword>
<dbReference type="InterPro" id="IPR036259">
    <property type="entry name" value="MFS_trans_sf"/>
</dbReference>
<feature type="transmembrane region" description="Helical" evidence="7">
    <location>
        <begin position="360"/>
        <end position="382"/>
    </location>
</feature>
<feature type="transmembrane region" description="Helical" evidence="7">
    <location>
        <begin position="495"/>
        <end position="514"/>
    </location>
</feature>
<comment type="caution">
    <text evidence="8">The sequence shown here is derived from an EMBL/GenBank/DDBJ whole genome shotgun (WGS) entry which is preliminary data.</text>
</comment>
<reference evidence="9" key="1">
    <citation type="journal article" date="2024" name="IScience">
        <title>Strigolactones Initiate the Formation of Haustorium-like Structures in Castilleja.</title>
        <authorList>
            <person name="Buerger M."/>
            <person name="Peterson D."/>
            <person name="Chory J."/>
        </authorList>
    </citation>
    <scope>NUCLEOTIDE SEQUENCE [LARGE SCALE GENOMIC DNA]</scope>
</reference>
<feature type="transmembrane region" description="Helical" evidence="7">
    <location>
        <begin position="442"/>
        <end position="463"/>
    </location>
</feature>
<dbReference type="GO" id="GO:0016020">
    <property type="term" value="C:membrane"/>
    <property type="evidence" value="ECO:0007669"/>
    <property type="project" value="UniProtKB-SubCell"/>
</dbReference>
<feature type="transmembrane region" description="Helical" evidence="7">
    <location>
        <begin position="60"/>
        <end position="80"/>
    </location>
</feature>
<keyword evidence="3 7" id="KW-0812">Transmembrane</keyword>
<feature type="transmembrane region" description="Helical" evidence="7">
    <location>
        <begin position="222"/>
        <end position="241"/>
    </location>
</feature>
<dbReference type="AlphaFoldDB" id="A0ABD3BZH7"/>
<protein>
    <submittedName>
        <fullName evidence="8">Uncharacterized protein</fullName>
    </submittedName>
</protein>
<sequence>MAADSNSKKTSRGGWKSAIFIIFVEVAERFAYYGVAGNLFMYLTKVLGQPTATAAKNVNTWQGVSAIFPVVGGFLADSYLGRFKTILASSITYLIVLQWIYGTISNDLLHTIIKPDSTAAQAWNALANIFQDNKTSRAVYLEHSFANTKLDNFANVSSYSQALKSLSDQLSNVGAPISNERLVLQLISGLNEQFDGVAMLLQQTTPLPEFYEKTAKSSFFNWWYVGIVCGATAALLVVIYVQEFVGWSLGFGMLAVAVAVALVVFLVGSGGYRRQAPVGSPFTRVAQVVVAATKKRRLSEAVGRGVCEDEDDSGVQQALAPTGRFRFLDKATIIDEKDIMIEKRDPWRLCSVTQVEEAKLVFQLIPIWFSCLMFAIVIAQLGTYFTKQGTTMNRSITPRFQIPAASFQVITGLTVLISVLLYERALVPFAKRLTGRPSGITILQRIGIGLAMSVLTMAVAAFVESRRVRFARENRLLDQPRSVVSMPVWWLVPQYMLMGVSDVFTVVGLQELFYDQMPVGMRSIGAAAYITVTGVGSFLSTCLIMIVQGISGRVGFEWLGDNINRARVDCFYWVLAGMSVVNLCGYVCVARRFVYKRSEVDLVNKF</sequence>
<comment type="similarity">
    <text evidence="2">Belongs to the major facilitator superfamily. Proton-dependent oligopeptide transporter (POT/PTR) (TC 2.A.17) family.</text>
</comment>
<evidence type="ECO:0000313" key="9">
    <source>
        <dbReference type="Proteomes" id="UP001632038"/>
    </source>
</evidence>
<proteinExistence type="inferred from homology"/>
<feature type="transmembrane region" description="Helical" evidence="7">
    <location>
        <begin position="571"/>
        <end position="589"/>
    </location>
</feature>
<evidence type="ECO:0000256" key="1">
    <source>
        <dbReference type="ARBA" id="ARBA00004141"/>
    </source>
</evidence>
<name>A0ABD3BZH7_9LAMI</name>
<dbReference type="EMBL" id="JAVIJP010000060">
    <property type="protein sequence ID" value="KAL3622624.1"/>
    <property type="molecule type" value="Genomic_DNA"/>
</dbReference>
<gene>
    <name evidence="8" type="ORF">CASFOL_034035</name>
</gene>
<feature type="transmembrane region" description="Helical" evidence="7">
    <location>
        <begin position="30"/>
        <end position="48"/>
    </location>
</feature>
<dbReference type="Proteomes" id="UP001632038">
    <property type="component" value="Unassembled WGS sequence"/>
</dbReference>
<dbReference type="InterPro" id="IPR000109">
    <property type="entry name" value="POT_fam"/>
</dbReference>
<feature type="transmembrane region" description="Helical" evidence="7">
    <location>
        <begin position="526"/>
        <end position="551"/>
    </location>
</feature>
<evidence type="ECO:0000256" key="4">
    <source>
        <dbReference type="ARBA" id="ARBA00022989"/>
    </source>
</evidence>
<evidence type="ECO:0000256" key="5">
    <source>
        <dbReference type="ARBA" id="ARBA00023136"/>
    </source>
</evidence>
<dbReference type="PANTHER" id="PTHR11654">
    <property type="entry name" value="OLIGOPEPTIDE TRANSPORTER-RELATED"/>
    <property type="match status" value="1"/>
</dbReference>
<keyword evidence="9" id="KW-1185">Reference proteome</keyword>
<feature type="transmembrane region" description="Helical" evidence="7">
    <location>
        <begin position="247"/>
        <end position="267"/>
    </location>
</feature>
<organism evidence="8 9">
    <name type="scientific">Castilleja foliolosa</name>
    <dbReference type="NCBI Taxonomy" id="1961234"/>
    <lineage>
        <taxon>Eukaryota</taxon>
        <taxon>Viridiplantae</taxon>
        <taxon>Streptophyta</taxon>
        <taxon>Embryophyta</taxon>
        <taxon>Tracheophyta</taxon>
        <taxon>Spermatophyta</taxon>
        <taxon>Magnoliopsida</taxon>
        <taxon>eudicotyledons</taxon>
        <taxon>Gunneridae</taxon>
        <taxon>Pentapetalae</taxon>
        <taxon>asterids</taxon>
        <taxon>lamiids</taxon>
        <taxon>Lamiales</taxon>
        <taxon>Orobanchaceae</taxon>
        <taxon>Pedicularideae</taxon>
        <taxon>Castillejinae</taxon>
        <taxon>Castilleja</taxon>
    </lineage>
</organism>
<evidence type="ECO:0000256" key="6">
    <source>
        <dbReference type="ARBA" id="ARBA00044504"/>
    </source>
</evidence>
<evidence type="ECO:0000313" key="8">
    <source>
        <dbReference type="EMBL" id="KAL3622624.1"/>
    </source>
</evidence>
<comment type="similarity">
    <text evidence="6">Belongs to the major facilitator superfamily. Phosphate:H(+) symporter (TC 2.A.1.9) family.</text>
</comment>
<evidence type="ECO:0000256" key="7">
    <source>
        <dbReference type="SAM" id="Phobius"/>
    </source>
</evidence>
<evidence type="ECO:0000256" key="3">
    <source>
        <dbReference type="ARBA" id="ARBA00022692"/>
    </source>
</evidence>
<accession>A0ABD3BZH7</accession>
<dbReference type="Gene3D" id="1.20.1250.20">
    <property type="entry name" value="MFS general substrate transporter like domains"/>
    <property type="match status" value="2"/>
</dbReference>
<comment type="subcellular location">
    <subcellularLocation>
        <location evidence="1">Membrane</location>
        <topology evidence="1">Multi-pass membrane protein</topology>
    </subcellularLocation>
</comment>